<evidence type="ECO:0000259" key="1">
    <source>
        <dbReference type="PROSITE" id="PS50995"/>
    </source>
</evidence>
<comment type="caution">
    <text evidence="2">The sequence shown here is derived from an EMBL/GenBank/DDBJ whole genome shotgun (WGS) entry which is preliminary data.</text>
</comment>
<accession>H0QXT0</accession>
<dbReference type="PROSITE" id="PS50995">
    <property type="entry name" value="HTH_MARR_2"/>
    <property type="match status" value="1"/>
</dbReference>
<dbReference type="OrthoDB" id="122135at2"/>
<gene>
    <name evidence="2" type="ORF">GOEFS_036_00700</name>
</gene>
<dbReference type="CDD" id="cd00090">
    <property type="entry name" value="HTH_ARSR"/>
    <property type="match status" value="1"/>
</dbReference>
<name>H0QXT0_9ACTN</name>
<dbReference type="InterPro" id="IPR036388">
    <property type="entry name" value="WH-like_DNA-bd_sf"/>
</dbReference>
<dbReference type="Proteomes" id="UP000035034">
    <property type="component" value="Unassembled WGS sequence"/>
</dbReference>
<dbReference type="PANTHER" id="PTHR33164">
    <property type="entry name" value="TRANSCRIPTIONAL REGULATOR, MARR FAMILY"/>
    <property type="match status" value="1"/>
</dbReference>
<dbReference type="STRING" id="1077974.GOEFS_036_00700"/>
<dbReference type="Pfam" id="PF12802">
    <property type="entry name" value="MarR_2"/>
    <property type="match status" value="1"/>
</dbReference>
<dbReference type="Gene3D" id="1.10.10.10">
    <property type="entry name" value="Winged helix-like DNA-binding domain superfamily/Winged helix DNA-binding domain"/>
    <property type="match status" value="1"/>
</dbReference>
<evidence type="ECO:0000313" key="3">
    <source>
        <dbReference type="Proteomes" id="UP000035034"/>
    </source>
</evidence>
<dbReference type="InterPro" id="IPR039422">
    <property type="entry name" value="MarR/SlyA-like"/>
</dbReference>
<proteinExistence type="predicted"/>
<dbReference type="eggNOG" id="COG1846">
    <property type="taxonomic scope" value="Bacteria"/>
</dbReference>
<dbReference type="GO" id="GO:0003700">
    <property type="term" value="F:DNA-binding transcription factor activity"/>
    <property type="evidence" value="ECO:0007669"/>
    <property type="project" value="InterPro"/>
</dbReference>
<dbReference type="RefSeq" id="WP_007316969.1">
    <property type="nucleotide sequence ID" value="NZ_BAEH01000036.1"/>
</dbReference>
<protein>
    <submittedName>
        <fullName evidence="2">Putative MarR family transcriptional regulator</fullName>
    </submittedName>
</protein>
<dbReference type="EMBL" id="BAEH01000036">
    <property type="protein sequence ID" value="GAB17631.1"/>
    <property type="molecule type" value="Genomic_DNA"/>
</dbReference>
<sequence length="161" mass="17404">MVDYNDNPVVYQDFGGELAFALMGAFRTFVDEAHELLAEGGFEDARPIHGFTLQAIGSGRTAAQLADRLGVTKQAVAKTIARLEEGGYVTRTVDSADSRRKVITPTARGQAFLAASAHAFDKVVGRWQIRAGTDEVNKLLTTLRIIVSGKPIPLDLAAWSE</sequence>
<dbReference type="InterPro" id="IPR000835">
    <property type="entry name" value="HTH_MarR-typ"/>
</dbReference>
<dbReference type="PRINTS" id="PR00598">
    <property type="entry name" value="HTHMARR"/>
</dbReference>
<feature type="domain" description="HTH marR-type" evidence="1">
    <location>
        <begin position="15"/>
        <end position="148"/>
    </location>
</feature>
<dbReference type="AlphaFoldDB" id="H0QXT0"/>
<reference evidence="2 3" key="1">
    <citation type="submission" date="2011-12" db="EMBL/GenBank/DDBJ databases">
        <title>Whole genome shotgun sequence of Gordonia effusa NBRC 100432.</title>
        <authorList>
            <person name="Yoshida I."/>
            <person name="Takarada H."/>
            <person name="Hosoyama A."/>
            <person name="Tsuchikane K."/>
            <person name="Katsumata H."/>
            <person name="Yamazaki S."/>
            <person name="Fujita N."/>
        </authorList>
    </citation>
    <scope>NUCLEOTIDE SEQUENCE [LARGE SCALE GENOMIC DNA]</scope>
    <source>
        <strain evidence="2 3">NBRC 100432</strain>
    </source>
</reference>
<dbReference type="InterPro" id="IPR011991">
    <property type="entry name" value="ArsR-like_HTH"/>
</dbReference>
<dbReference type="InterPro" id="IPR036390">
    <property type="entry name" value="WH_DNA-bd_sf"/>
</dbReference>
<dbReference type="GO" id="GO:0006950">
    <property type="term" value="P:response to stress"/>
    <property type="evidence" value="ECO:0007669"/>
    <property type="project" value="TreeGrafter"/>
</dbReference>
<evidence type="ECO:0000313" key="2">
    <source>
        <dbReference type="EMBL" id="GAB17631.1"/>
    </source>
</evidence>
<organism evidence="2 3">
    <name type="scientific">Gordonia effusa NBRC 100432</name>
    <dbReference type="NCBI Taxonomy" id="1077974"/>
    <lineage>
        <taxon>Bacteria</taxon>
        <taxon>Bacillati</taxon>
        <taxon>Actinomycetota</taxon>
        <taxon>Actinomycetes</taxon>
        <taxon>Mycobacteriales</taxon>
        <taxon>Gordoniaceae</taxon>
        <taxon>Gordonia</taxon>
    </lineage>
</organism>
<dbReference type="SMART" id="SM00347">
    <property type="entry name" value="HTH_MARR"/>
    <property type="match status" value="1"/>
</dbReference>
<keyword evidence="3" id="KW-1185">Reference proteome</keyword>
<dbReference type="SUPFAM" id="SSF46785">
    <property type="entry name" value="Winged helix' DNA-binding domain"/>
    <property type="match status" value="1"/>
</dbReference>
<dbReference type="PANTHER" id="PTHR33164:SF43">
    <property type="entry name" value="HTH-TYPE TRANSCRIPTIONAL REPRESSOR YETL"/>
    <property type="match status" value="1"/>
</dbReference>